<feature type="region of interest" description="Disordered" evidence="1">
    <location>
        <begin position="32"/>
        <end position="69"/>
    </location>
</feature>
<dbReference type="PANTHER" id="PTHR31066">
    <property type="entry name" value="OS05G0427100 PROTEIN-RELATED"/>
    <property type="match status" value="1"/>
</dbReference>
<feature type="region of interest" description="Disordered" evidence="1">
    <location>
        <begin position="411"/>
        <end position="478"/>
    </location>
</feature>
<dbReference type="Proteomes" id="UP000685013">
    <property type="component" value="Chromosome 4"/>
</dbReference>
<accession>A0AAV6NNT8</accession>
<dbReference type="CDD" id="cd06410">
    <property type="entry name" value="PB1_UP2"/>
    <property type="match status" value="1"/>
</dbReference>
<feature type="compositionally biased region" description="Gly residues" evidence="1">
    <location>
        <begin position="174"/>
        <end position="186"/>
    </location>
</feature>
<dbReference type="SMART" id="SM00666">
    <property type="entry name" value="PB1"/>
    <property type="match status" value="1"/>
</dbReference>
<feature type="compositionally biased region" description="Basic and acidic residues" evidence="1">
    <location>
        <begin position="43"/>
        <end position="57"/>
    </location>
</feature>
<name>A0AAV6NNT8_9ROSI</name>
<feature type="non-terminal residue" evidence="3">
    <location>
        <position position="1"/>
    </location>
</feature>
<gene>
    <name evidence="3" type="ORF">SDJN03_05953</name>
</gene>
<feature type="region of interest" description="Disordered" evidence="1">
    <location>
        <begin position="332"/>
        <end position="391"/>
    </location>
</feature>
<dbReference type="PANTHER" id="PTHR31066:SF47">
    <property type="entry name" value="PB1 DOMAIN-CONTAINING PROTEIN"/>
    <property type="match status" value="1"/>
</dbReference>
<feature type="domain" description="PB1" evidence="2">
    <location>
        <begin position="211"/>
        <end position="297"/>
    </location>
</feature>
<sequence length="518" mass="57077">MADTYSKIEAACKLKSRSADYSDLSSLPHSLRFAAADSNPNSRDSDQNRTNRSREPPHGCLPEEEEDEYRSAATATASTLRRNCSVSASASGFHSAVKRALSMRRSSSVAERYSRIHDQFGTLASPIDDDEIEGEESKEGRNAGGSVRKKKTNAAGKIVRASTWSRPIRKMACEGGGNGGGGGGGDETSTLSPKSKLKFLCSYGGKILPRPTDGHLKYVGGETRVIAMQRDIKFSDLMKKVTALFDGDMVLKYQLVPEDLDVLVSVRSDEDLKHMLDEYDRLESEGTPKLRCFLFPSNPIVVETRPFFADPQAIEQRYLEAINGIVRCSSTASSKVSPSNASRPTFSLSSACSSPKSSSPDAQTAESMAQEPFSWNSIKPSRPPMHKVHSSPSLCSFNNLQPPPIVIPVSKHHIQQRHYHYQQNHGYQSSRHPQEFSRCNAPERAPMPLSPSPPMGRADFGRSPKGPSVSHQISSRQQQRGFGVWNRYGYSDEFAANGCGRMDRAESGQWSSRKAFWE</sequence>
<evidence type="ECO:0000259" key="2">
    <source>
        <dbReference type="SMART" id="SM00666"/>
    </source>
</evidence>
<feature type="compositionally biased region" description="Polar residues" evidence="1">
    <location>
        <begin position="360"/>
        <end position="379"/>
    </location>
</feature>
<dbReference type="AlphaFoldDB" id="A0AAV6NNT8"/>
<comment type="caution">
    <text evidence="3">The sequence shown here is derived from an EMBL/GenBank/DDBJ whole genome shotgun (WGS) entry which is preliminary data.</text>
</comment>
<evidence type="ECO:0000313" key="4">
    <source>
        <dbReference type="Proteomes" id="UP000685013"/>
    </source>
</evidence>
<evidence type="ECO:0000256" key="1">
    <source>
        <dbReference type="SAM" id="MobiDB-lite"/>
    </source>
</evidence>
<feature type="region of interest" description="Disordered" evidence="1">
    <location>
        <begin position="125"/>
        <end position="158"/>
    </location>
</feature>
<feature type="region of interest" description="Disordered" evidence="1">
    <location>
        <begin position="170"/>
        <end position="191"/>
    </location>
</feature>
<dbReference type="InterPro" id="IPR000270">
    <property type="entry name" value="PB1_dom"/>
</dbReference>
<feature type="compositionally biased region" description="Basic residues" evidence="1">
    <location>
        <begin position="411"/>
        <end position="420"/>
    </location>
</feature>
<feature type="compositionally biased region" description="Polar residues" evidence="1">
    <location>
        <begin position="332"/>
        <end position="346"/>
    </location>
</feature>
<protein>
    <recommendedName>
        <fullName evidence="2">PB1 domain-containing protein</fullName>
    </recommendedName>
</protein>
<feature type="compositionally biased region" description="Polar residues" evidence="1">
    <location>
        <begin position="469"/>
        <end position="478"/>
    </location>
</feature>
<dbReference type="Pfam" id="PF00564">
    <property type="entry name" value="PB1"/>
    <property type="match status" value="1"/>
</dbReference>
<reference evidence="3 4" key="1">
    <citation type="journal article" date="2021" name="Hortic Res">
        <title>The domestication of Cucurbita argyrosperma as revealed by the genome of its wild relative.</title>
        <authorList>
            <person name="Barrera-Redondo J."/>
            <person name="Sanchez-de la Vega G."/>
            <person name="Aguirre-Liguori J.A."/>
            <person name="Castellanos-Morales G."/>
            <person name="Gutierrez-Guerrero Y.T."/>
            <person name="Aguirre-Dugua X."/>
            <person name="Aguirre-Planter E."/>
            <person name="Tenaillon M.I."/>
            <person name="Lira-Saade R."/>
            <person name="Eguiarte L.E."/>
        </authorList>
    </citation>
    <scope>NUCLEOTIDE SEQUENCE [LARGE SCALE GENOMIC DNA]</scope>
    <source>
        <strain evidence="3">JBR-2021</strain>
    </source>
</reference>
<proteinExistence type="predicted"/>
<feature type="compositionally biased region" description="Low complexity" evidence="1">
    <location>
        <begin position="347"/>
        <end position="359"/>
    </location>
</feature>
<evidence type="ECO:0000313" key="3">
    <source>
        <dbReference type="EMBL" id="KAG6600720.1"/>
    </source>
</evidence>
<keyword evidence="4" id="KW-1185">Reference proteome</keyword>
<organism evidence="3 4">
    <name type="scientific">Cucurbita argyrosperma subsp. sororia</name>
    <dbReference type="NCBI Taxonomy" id="37648"/>
    <lineage>
        <taxon>Eukaryota</taxon>
        <taxon>Viridiplantae</taxon>
        <taxon>Streptophyta</taxon>
        <taxon>Embryophyta</taxon>
        <taxon>Tracheophyta</taxon>
        <taxon>Spermatophyta</taxon>
        <taxon>Magnoliopsida</taxon>
        <taxon>eudicotyledons</taxon>
        <taxon>Gunneridae</taxon>
        <taxon>Pentapetalae</taxon>
        <taxon>rosids</taxon>
        <taxon>fabids</taxon>
        <taxon>Cucurbitales</taxon>
        <taxon>Cucurbitaceae</taxon>
        <taxon>Cucurbiteae</taxon>
        <taxon>Cucurbita</taxon>
    </lineage>
</organism>
<dbReference type="InterPro" id="IPR053198">
    <property type="entry name" value="Gynoecium_Dev_Regulator"/>
</dbReference>
<dbReference type="EMBL" id="JAGKQH010000004">
    <property type="protein sequence ID" value="KAG6600720.1"/>
    <property type="molecule type" value="Genomic_DNA"/>
</dbReference>